<dbReference type="PANTHER" id="PTHR43390">
    <property type="entry name" value="SIGNAL PEPTIDASE I"/>
    <property type="match status" value="1"/>
</dbReference>
<evidence type="ECO:0000259" key="14">
    <source>
        <dbReference type="Pfam" id="PF10502"/>
    </source>
</evidence>
<keyword evidence="16" id="KW-1185">Reference proteome</keyword>
<evidence type="ECO:0000256" key="3">
    <source>
        <dbReference type="ARBA" id="ARBA00004370"/>
    </source>
</evidence>
<feature type="region of interest" description="Disordered" evidence="13">
    <location>
        <begin position="109"/>
        <end position="138"/>
    </location>
</feature>
<evidence type="ECO:0000256" key="11">
    <source>
        <dbReference type="ARBA" id="ARBA00023136"/>
    </source>
</evidence>
<comment type="catalytic activity">
    <reaction evidence="1">
        <text>Cleavage of hydrophobic, N-terminal signal or leader sequences from secreted and periplasmic proteins.</text>
        <dbReference type="EC" id="3.4.21.89"/>
    </reaction>
</comment>
<keyword evidence="6" id="KW-0150">Chloroplast</keyword>
<evidence type="ECO:0000256" key="7">
    <source>
        <dbReference type="ARBA" id="ARBA00022640"/>
    </source>
</evidence>
<accession>A0A8T0G6Z4</accession>
<comment type="subcellular location">
    <subcellularLocation>
        <location evidence="3">Membrane</location>
    </subcellularLocation>
    <subcellularLocation>
        <location evidence="2">Plastid</location>
        <location evidence="2">Chloroplast</location>
    </subcellularLocation>
</comment>
<dbReference type="InterPro" id="IPR036286">
    <property type="entry name" value="LexA/Signal_pep-like_sf"/>
</dbReference>
<keyword evidence="11" id="KW-0472">Membrane</keyword>
<feature type="active site" evidence="12">
    <location>
        <position position="333"/>
    </location>
</feature>
<dbReference type="InterPro" id="IPR019758">
    <property type="entry name" value="Pept_S26A_signal_pept_1_CS"/>
</dbReference>
<evidence type="ECO:0000256" key="4">
    <source>
        <dbReference type="ARBA" id="ARBA00009370"/>
    </source>
</evidence>
<gene>
    <name evidence="15" type="ORF">KC19_12G138600</name>
</gene>
<dbReference type="EMBL" id="CM026433">
    <property type="protein sequence ID" value="KAG0555033.1"/>
    <property type="molecule type" value="Genomic_DNA"/>
</dbReference>
<dbReference type="InterPro" id="IPR019756">
    <property type="entry name" value="Pept_S26A_signal_pept_1_Ser-AS"/>
</dbReference>
<dbReference type="PROSITE" id="PS00501">
    <property type="entry name" value="SPASE_I_1"/>
    <property type="match status" value="1"/>
</dbReference>
<protein>
    <recommendedName>
        <fullName evidence="5">signal peptidase I</fullName>
        <ecNumber evidence="5">3.4.21.89</ecNumber>
    </recommendedName>
</protein>
<dbReference type="Pfam" id="PF10502">
    <property type="entry name" value="Peptidase_S26"/>
    <property type="match status" value="1"/>
</dbReference>
<feature type="active site" evidence="12">
    <location>
        <position position="283"/>
    </location>
</feature>
<sequence>MAVEMMYACSTLVAREPRGCGVRNLFAAVSFSSRCATSVCNVDRDGARCFFAPWKETFKHGTCTAAPTEMVSMMSGIGQYVAPPSAASSGSRNCYKKIATCVASFASSSSSASNSPSNPLNQSRAQTPSPASKPSYSTAFSNSNVLPTRSFSTCLPSQSAPVSSDISTKSSMMGLSKGSFVDCMKRFPCSFFQSSWCSGRSVSRSSQVNEEETVFMDCDDDIPANSSDTLTIADDTEGEEKSSWLPKWINFTAEDGKTIIMTFTVSLLFRWFVAEPRFIPSLSMYPTFDIGDRIIAEKVSYFFRKPSVNDIVIFKAPAILQQKGYSAGEVFIKRVVAMAGDLVQVINGKLVVNGRIRSEDFTAEPAAYDMPPIKIPEGHVFVMGDNRNNSFDSHIWGPLPTENILGRSVVRYWPPERLGSTVFDASELLKSSLPLLQSKETTIS</sequence>
<keyword evidence="10" id="KW-0809">Transit peptide</keyword>
<dbReference type="PANTHER" id="PTHR43390:SF1">
    <property type="entry name" value="CHLOROPLAST PROCESSING PEPTIDASE"/>
    <property type="match status" value="1"/>
</dbReference>
<dbReference type="GO" id="GO:0009003">
    <property type="term" value="F:signal peptidase activity"/>
    <property type="evidence" value="ECO:0007669"/>
    <property type="project" value="UniProtKB-EC"/>
</dbReference>
<evidence type="ECO:0000256" key="12">
    <source>
        <dbReference type="PIRSR" id="PIRSR600223-1"/>
    </source>
</evidence>
<dbReference type="Proteomes" id="UP000822688">
    <property type="component" value="Chromosome 12"/>
</dbReference>
<dbReference type="InterPro" id="IPR019533">
    <property type="entry name" value="Peptidase_S26"/>
</dbReference>
<dbReference type="CDD" id="cd06530">
    <property type="entry name" value="S26_SPase_I"/>
    <property type="match status" value="1"/>
</dbReference>
<dbReference type="InterPro" id="IPR000223">
    <property type="entry name" value="Pept_S26A_signal_pept_1"/>
</dbReference>
<name>A0A8T0G6Z4_CERPU</name>
<comment type="caution">
    <text evidence="15">The sequence shown here is derived from an EMBL/GenBank/DDBJ whole genome shotgun (WGS) entry which is preliminary data.</text>
</comment>
<evidence type="ECO:0000256" key="6">
    <source>
        <dbReference type="ARBA" id="ARBA00022528"/>
    </source>
</evidence>
<dbReference type="GO" id="GO:0006465">
    <property type="term" value="P:signal peptide processing"/>
    <property type="evidence" value="ECO:0007669"/>
    <property type="project" value="InterPro"/>
</dbReference>
<evidence type="ECO:0000256" key="10">
    <source>
        <dbReference type="ARBA" id="ARBA00022946"/>
    </source>
</evidence>
<dbReference type="GO" id="GO:0009535">
    <property type="term" value="C:chloroplast thylakoid membrane"/>
    <property type="evidence" value="ECO:0007669"/>
    <property type="project" value="TreeGrafter"/>
</dbReference>
<dbReference type="GO" id="GO:0010027">
    <property type="term" value="P:thylakoid membrane organization"/>
    <property type="evidence" value="ECO:0007669"/>
    <property type="project" value="TreeGrafter"/>
</dbReference>
<dbReference type="PROSITE" id="PS00761">
    <property type="entry name" value="SPASE_I_3"/>
    <property type="match status" value="1"/>
</dbReference>
<keyword evidence="8" id="KW-0645">Protease</keyword>
<keyword evidence="7" id="KW-0934">Plastid</keyword>
<dbReference type="FunFam" id="2.10.109.10:FF:000012">
    <property type="entry name" value="Peptidase/ serine-type peptidase"/>
    <property type="match status" value="1"/>
</dbReference>
<evidence type="ECO:0000256" key="9">
    <source>
        <dbReference type="ARBA" id="ARBA00022801"/>
    </source>
</evidence>
<evidence type="ECO:0000256" key="8">
    <source>
        <dbReference type="ARBA" id="ARBA00022670"/>
    </source>
</evidence>
<reference evidence="15" key="1">
    <citation type="submission" date="2020-06" db="EMBL/GenBank/DDBJ databases">
        <title>WGS assembly of Ceratodon purpureus strain R40.</title>
        <authorList>
            <person name="Carey S.B."/>
            <person name="Jenkins J."/>
            <person name="Shu S."/>
            <person name="Lovell J.T."/>
            <person name="Sreedasyam A."/>
            <person name="Maumus F."/>
            <person name="Tiley G.P."/>
            <person name="Fernandez-Pozo N."/>
            <person name="Barry K."/>
            <person name="Chen C."/>
            <person name="Wang M."/>
            <person name="Lipzen A."/>
            <person name="Daum C."/>
            <person name="Saski C.A."/>
            <person name="Payton A.C."/>
            <person name="Mcbreen J.C."/>
            <person name="Conrad R.E."/>
            <person name="Kollar L.M."/>
            <person name="Olsson S."/>
            <person name="Huttunen S."/>
            <person name="Landis J.B."/>
            <person name="Wickett N.J."/>
            <person name="Johnson M.G."/>
            <person name="Rensing S.A."/>
            <person name="Grimwood J."/>
            <person name="Schmutz J."/>
            <person name="Mcdaniel S.F."/>
        </authorList>
    </citation>
    <scope>NUCLEOTIDE SEQUENCE</scope>
    <source>
        <strain evidence="15">R40</strain>
    </source>
</reference>
<dbReference type="Gene3D" id="2.10.109.10">
    <property type="entry name" value="Umud Fragment, subunit A"/>
    <property type="match status" value="1"/>
</dbReference>
<dbReference type="PRINTS" id="PR00727">
    <property type="entry name" value="LEADERPTASE"/>
</dbReference>
<evidence type="ECO:0000256" key="1">
    <source>
        <dbReference type="ARBA" id="ARBA00000677"/>
    </source>
</evidence>
<evidence type="ECO:0000256" key="13">
    <source>
        <dbReference type="SAM" id="MobiDB-lite"/>
    </source>
</evidence>
<comment type="similarity">
    <text evidence="4">Belongs to the peptidase S26 family.</text>
</comment>
<evidence type="ECO:0000313" key="16">
    <source>
        <dbReference type="Proteomes" id="UP000822688"/>
    </source>
</evidence>
<feature type="compositionally biased region" description="Low complexity" evidence="13">
    <location>
        <begin position="109"/>
        <end position="119"/>
    </location>
</feature>
<evidence type="ECO:0000313" key="15">
    <source>
        <dbReference type="EMBL" id="KAG0555033.1"/>
    </source>
</evidence>
<evidence type="ECO:0000256" key="2">
    <source>
        <dbReference type="ARBA" id="ARBA00004229"/>
    </source>
</evidence>
<dbReference type="NCBIfam" id="TIGR02227">
    <property type="entry name" value="sigpep_I_bact"/>
    <property type="match status" value="1"/>
</dbReference>
<dbReference type="AlphaFoldDB" id="A0A8T0G6Z4"/>
<organism evidence="15 16">
    <name type="scientific">Ceratodon purpureus</name>
    <name type="common">Fire moss</name>
    <name type="synonym">Dicranum purpureum</name>
    <dbReference type="NCBI Taxonomy" id="3225"/>
    <lineage>
        <taxon>Eukaryota</taxon>
        <taxon>Viridiplantae</taxon>
        <taxon>Streptophyta</taxon>
        <taxon>Embryophyta</taxon>
        <taxon>Bryophyta</taxon>
        <taxon>Bryophytina</taxon>
        <taxon>Bryopsida</taxon>
        <taxon>Dicranidae</taxon>
        <taxon>Pseudoditrichales</taxon>
        <taxon>Ditrichaceae</taxon>
        <taxon>Ceratodon</taxon>
    </lineage>
</organism>
<feature type="domain" description="Peptidase S26" evidence="14">
    <location>
        <begin position="256"/>
        <end position="413"/>
    </location>
</feature>
<proteinExistence type="inferred from homology"/>
<keyword evidence="9" id="KW-0378">Hydrolase</keyword>
<dbReference type="EC" id="3.4.21.89" evidence="5"/>
<evidence type="ECO:0000256" key="5">
    <source>
        <dbReference type="ARBA" id="ARBA00013208"/>
    </source>
</evidence>
<dbReference type="SUPFAM" id="SSF51306">
    <property type="entry name" value="LexA/Signal peptidase"/>
    <property type="match status" value="1"/>
</dbReference>
<dbReference type="GO" id="GO:0004252">
    <property type="term" value="F:serine-type endopeptidase activity"/>
    <property type="evidence" value="ECO:0007669"/>
    <property type="project" value="InterPro"/>
</dbReference>
<feature type="compositionally biased region" description="Polar residues" evidence="13">
    <location>
        <begin position="120"/>
        <end position="138"/>
    </location>
</feature>